<proteinExistence type="predicted"/>
<dbReference type="AlphaFoldDB" id="A0ABC9XND7"/>
<accession>A0ABC9XND7</accession>
<evidence type="ECO:0000313" key="6">
    <source>
        <dbReference type="Proteomes" id="UP001623348"/>
    </source>
</evidence>
<comment type="caution">
    <text evidence="5">The sequence shown here is derived from an EMBL/GenBank/DDBJ whole genome shotgun (WGS) entry which is preliminary data.</text>
</comment>
<evidence type="ECO:0000313" key="5">
    <source>
        <dbReference type="EMBL" id="GAB0199218.1"/>
    </source>
</evidence>
<dbReference type="PANTHER" id="PTHR10728">
    <property type="entry name" value="CYTOSOLIC PHOSPHOLIPASE A2"/>
    <property type="match status" value="1"/>
</dbReference>
<organism evidence="5 6">
    <name type="scientific">Grus japonensis</name>
    <name type="common">Japanese crane</name>
    <name type="synonym">Red-crowned crane</name>
    <dbReference type="NCBI Taxonomy" id="30415"/>
    <lineage>
        <taxon>Eukaryota</taxon>
        <taxon>Metazoa</taxon>
        <taxon>Chordata</taxon>
        <taxon>Craniata</taxon>
        <taxon>Vertebrata</taxon>
        <taxon>Euteleostomi</taxon>
        <taxon>Archelosauria</taxon>
        <taxon>Archosauria</taxon>
        <taxon>Dinosauria</taxon>
        <taxon>Saurischia</taxon>
        <taxon>Theropoda</taxon>
        <taxon>Coelurosauria</taxon>
        <taxon>Aves</taxon>
        <taxon>Neognathae</taxon>
        <taxon>Neoaves</taxon>
        <taxon>Gruiformes</taxon>
        <taxon>Gruidae</taxon>
        <taxon>Grus</taxon>
    </lineage>
</organism>
<evidence type="ECO:0000256" key="3">
    <source>
        <dbReference type="PROSITE-ProRule" id="PRU00555"/>
    </source>
</evidence>
<keyword evidence="6" id="KW-1185">Reference proteome</keyword>
<name>A0ABC9XND7_GRUJA</name>
<dbReference type="SMART" id="SM00022">
    <property type="entry name" value="PLAc"/>
    <property type="match status" value="1"/>
</dbReference>
<dbReference type="InterPro" id="IPR016035">
    <property type="entry name" value="Acyl_Trfase/lysoPLipase"/>
</dbReference>
<reference evidence="5 6" key="1">
    <citation type="submission" date="2024-06" db="EMBL/GenBank/DDBJ databases">
        <title>The draft genome of Grus japonensis, version 3.</title>
        <authorList>
            <person name="Nabeshima K."/>
            <person name="Suzuki S."/>
            <person name="Onuma M."/>
        </authorList>
    </citation>
    <scope>NUCLEOTIDE SEQUENCE [LARGE SCALE GENOMIC DNA]</scope>
    <source>
        <strain evidence="5 6">451A</strain>
    </source>
</reference>
<evidence type="ECO:0000256" key="2">
    <source>
        <dbReference type="ARBA" id="ARBA00023098"/>
    </source>
</evidence>
<dbReference type="InterPro" id="IPR002642">
    <property type="entry name" value="LysoPLipase_cat_dom"/>
</dbReference>
<keyword evidence="2 3" id="KW-0443">Lipid metabolism</keyword>
<dbReference type="EMBL" id="BAAFJT010000022">
    <property type="protein sequence ID" value="GAB0199218.1"/>
    <property type="molecule type" value="Genomic_DNA"/>
</dbReference>
<dbReference type="GO" id="GO:0016042">
    <property type="term" value="P:lipid catabolic process"/>
    <property type="evidence" value="ECO:0007669"/>
    <property type="project" value="UniProtKB-UniRule"/>
</dbReference>
<dbReference type="Pfam" id="PF01735">
    <property type="entry name" value="PLA2_B"/>
    <property type="match status" value="1"/>
</dbReference>
<keyword evidence="1 3" id="KW-0378">Hydrolase</keyword>
<gene>
    <name evidence="5" type="ORF">GRJ2_002387200</name>
</gene>
<dbReference type="Gene3D" id="3.40.1090.10">
    <property type="entry name" value="Cytosolic phospholipase A2 catalytic domain"/>
    <property type="match status" value="2"/>
</dbReference>
<dbReference type="GO" id="GO:0016787">
    <property type="term" value="F:hydrolase activity"/>
    <property type="evidence" value="ECO:0007669"/>
    <property type="project" value="UniProtKB-UniRule"/>
</dbReference>
<evidence type="ECO:0000256" key="1">
    <source>
        <dbReference type="ARBA" id="ARBA00022801"/>
    </source>
</evidence>
<sequence length="530" mass="58737">MLQPFDHLHGPPLHPLQQVHVVLVLEIPEQDAVFQGDNKVRLSHDLSEGEKKATQQRREKVLSCLKTLQIPCDQNKVPNIVVLGSGGGLRAMIAMLGTLVELKKQNLLDAVTYLCGVSGSTWCMSLLYGDEKWSENLLSLKDKLCEQLSNSSWHITKAGESLQESSKDELYSLTDFWASFLVYQILQQFDEKELADHKEASETGINPYPIYAAVDKDKLSEEGGLFPGLWGSAIGSMEENLKFIRAKVEPSYLVKTKLISLIDAGLAINSAYPLVLRAQRRIDLIISFDFSSGDPFETIKKTATYCQKNHIPFPKIEDQEKNVDNPSDCYIFRGDESCPTVMHFPLFNNVNCSGSVLGPVLFNIFINDLDEETECSLSKFADDTQLGGVADRPEGCAAIQRDLDRLESWAERNLMKFSKCGVLHPGRNKPKHQHRSGVDLLGSSSAEKDLGILVDNKLSMSQQCALVAKKANGILGCIKKSVASRSMEVILPLYSALWRGHIWSSVSSAGLPSSRQTGNYWRDSSGGLRG</sequence>
<dbReference type="Proteomes" id="UP001623348">
    <property type="component" value="Unassembled WGS sequence"/>
</dbReference>
<dbReference type="PANTHER" id="PTHR10728:SF39">
    <property type="entry name" value="CYTOSOLIC PHOSPHOLIPASE A2 GAMMA"/>
    <property type="match status" value="1"/>
</dbReference>
<evidence type="ECO:0000259" key="4">
    <source>
        <dbReference type="PROSITE" id="PS51210"/>
    </source>
</evidence>
<feature type="domain" description="PLA2c" evidence="4">
    <location>
        <begin position="32"/>
        <end position="216"/>
    </location>
</feature>
<protein>
    <submittedName>
        <fullName evidence="5">Cytosolic phospholipase A2 gamma</fullName>
    </submittedName>
</protein>
<dbReference type="SUPFAM" id="SSF52151">
    <property type="entry name" value="FabD/lysophospholipase-like"/>
    <property type="match status" value="1"/>
</dbReference>
<keyword evidence="3" id="KW-0442">Lipid degradation</keyword>
<dbReference type="PROSITE" id="PS51210">
    <property type="entry name" value="PLA2C"/>
    <property type="match status" value="1"/>
</dbReference>